<protein>
    <recommendedName>
        <fullName evidence="15">Apolipophorin</fullName>
    </recommendedName>
</protein>
<dbReference type="Pfam" id="PF01347">
    <property type="entry name" value="Vitellogenin_N"/>
    <property type="match status" value="1"/>
</dbReference>
<dbReference type="SMART" id="SM01169">
    <property type="entry name" value="DUF1943"/>
    <property type="match status" value="1"/>
</dbReference>
<keyword evidence="5" id="KW-0758">Storage protein</keyword>
<dbReference type="Proteomes" id="UP000639338">
    <property type="component" value="Unassembled WGS sequence"/>
</dbReference>
<evidence type="ECO:0000256" key="4">
    <source>
        <dbReference type="ARBA" id="ARBA00022729"/>
    </source>
</evidence>
<evidence type="ECO:0008006" key="15">
    <source>
        <dbReference type="Google" id="ProtNLM"/>
    </source>
</evidence>
<dbReference type="GO" id="GO:0005319">
    <property type="term" value="F:lipid transporter activity"/>
    <property type="evidence" value="ECO:0007669"/>
    <property type="project" value="InterPro"/>
</dbReference>
<accession>A0A834XTC4</accession>
<dbReference type="InterPro" id="IPR015816">
    <property type="entry name" value="Vitellinogen_b-sht_N"/>
</dbReference>
<feature type="domain" description="VWFD" evidence="12">
    <location>
        <begin position="3699"/>
        <end position="3875"/>
    </location>
</feature>
<dbReference type="SMART" id="SM00216">
    <property type="entry name" value="VWD"/>
    <property type="match status" value="1"/>
</dbReference>
<reference evidence="13 14" key="1">
    <citation type="submission" date="2020-08" db="EMBL/GenBank/DDBJ databases">
        <title>Aphidius gifuensis genome sequencing and assembly.</title>
        <authorList>
            <person name="Du Z."/>
        </authorList>
    </citation>
    <scope>NUCLEOTIDE SEQUENCE [LARGE SCALE GENOMIC DNA]</scope>
    <source>
        <strain evidence="13">YNYX2018</strain>
        <tissue evidence="13">Adults</tissue>
    </source>
</reference>
<dbReference type="Gene3D" id="2.20.80.10">
    <property type="entry name" value="Lipovitellin-phosvitin complex, chain A, domain 4"/>
    <property type="match status" value="1"/>
</dbReference>
<dbReference type="PANTHER" id="PTHR23345:SF15">
    <property type="entry name" value="VITELLOGENIN 1-RELATED"/>
    <property type="match status" value="1"/>
</dbReference>
<evidence type="ECO:0000256" key="3">
    <source>
        <dbReference type="ARBA" id="ARBA00022525"/>
    </source>
</evidence>
<evidence type="ECO:0000256" key="7">
    <source>
        <dbReference type="ARBA" id="ARBA00023121"/>
    </source>
</evidence>
<dbReference type="SUPFAM" id="SSF56968">
    <property type="entry name" value="Lipovitellin-phosvitin complex, beta-sheet shell regions"/>
    <property type="match status" value="2"/>
</dbReference>
<dbReference type="GO" id="GO:0005576">
    <property type="term" value="C:extracellular region"/>
    <property type="evidence" value="ECO:0007669"/>
    <property type="project" value="UniProtKB-SubCell"/>
</dbReference>
<evidence type="ECO:0000256" key="1">
    <source>
        <dbReference type="ARBA" id="ARBA00004613"/>
    </source>
</evidence>
<keyword evidence="8" id="KW-1015">Disulfide bond</keyword>
<dbReference type="Pfam" id="PF09172">
    <property type="entry name" value="Vit_open_b-sht"/>
    <property type="match status" value="1"/>
</dbReference>
<gene>
    <name evidence="13" type="ORF">HCN44_001418</name>
</gene>
<dbReference type="Gene3D" id="2.30.230.10">
    <property type="entry name" value="Lipovitellin, beta-sheet shell regions, chain A"/>
    <property type="match status" value="1"/>
</dbReference>
<sequence length="4288" mass="489482">MQCKVGGTAKFKYTEGTIYRYHHSVNVSLNLGRDSTSSNLYIESTVSIEFLSACEADLRITESSINQYIREKYETEFPDRAESEFKEKLEKYSLRFAFEDGHVHELCPSKNEAIWALNIKRGILSMLQNTMKRFDVDHKNTELDVNGICDTTYRLHEARKTSLIVNKIKDLAGCTNRGKHLSILQSYGYNINPRSRAENNLLKSTTNCEIVIDHNIYQSVTCKESHLFRPLSNGNAAAQTTIHSSIVLFEESPKTFDEFFDDDQQSSGRDTVPTNLLYDHSSEITSVTKTSHGELRTSIDLLKSMCSLGSGGQLDQTFSESFTKFIYSARYLDYPSLSQLLARANGLCFGGKKHILDALPFIGSSAAIKVMRDMMIKRTIDHERSNSWMTAIALVPRPDIETVSALLPLLEIEREIPEAHLILIYSSVVRAFCENEVTSNKWKKQTNGFFIDNNCLAIKETGIEKFISRLEDTIEKGCSPRPHESDEDNRRTLEALKAIGNMGIETKKILKLLQVCVEDEGSFLSMDIKIAAIEAHRRLPSCQATRDELFLPYYRNFTLDPEFRIASYLQVMRCPDYNVVKVIKTALRDEPVNQVGSFVWSHLTNLLESSSPTRIEIQSLLSDRDLGDKFNSDARKYSRNYETSFFSEEYNVGGTMQINVVFSAKSYVPRTLTMNMSLDLFGESVNVLETSVRLEGIEHYAEKFFGPNGPLANEKMSKYMAGFIRSLRSVPQDSNIYLDGVKQLPNVIDNNFDDPKITYSYKIFGNELEFKTLRGVDDIAMNLAALDPWMKMKKILSGKEIRFEKTGMFLDVKYVVPSTVGLPVKLDVAGSAACNFKLSGMLDTDKFATKSEINLVGNIAPSVSVDLTGKMTIDAIFKSAGIKLRSNVYSSGAVNLTLNIKGVNLVRLNVELPNKQLEVFSAKTDIVFISTSGAESMEKPVITKIGNRSSKASRIENTTCSWPVLERLIGLKMCVDYQFPNVTDVSDASYFVLNGPTLFRTSVIKADPTAESYLFEYKWNATPTESVMRLAFDTPGSRINRESSIMVSFDGPNRNVSVLLRSAGNSFVAKGTYKRTDNEAMIDVGLDINGTQHLHAHIGYSRKKVNYGYTYSPRIYLGINNERILQLNGTIRDASKNNISQCDIDLNFETKKVTSKLIGYVMRRNTSLTGNIKLEYQLKTLNKKETLQIEIALHDRSTKNLSHNEAHFELQSSAYPELNAIIDSWYKQAIGHLELHLEINTKPHLRDDKYKLTAQAVLTYSKAYFQSQEARVNAFISINKPIQNLDIKFEIQRVSIGPHSKTFIMIRYAPGKEITLAVNLIIPRGNMLAIEGHANMTIPNYKPMIINIKITEKAKKEYDIDFYGSWFSGHNATIKGMYADRSTAVVSNGSPKIISHNLKLVLRSPSIERDILINCKFYRDHANIKVDINIEHLDSDKYALKIEHSILTNGTFSTSAKAKYRNTVYAILINVDVQREIRLELQLDRWRDVHLILTGINDDNTKTFGIEIKWDANRDPELKFIGQFQFDKYFQLTEQPITKNLTGSVMISYPGRLLTGSCHAAIVNYKSYILDTKIVWDPLKAIKFDVEIDFDPNNWRNQMRLNSYLLTPFEMWQKTSINIKYKLTEQQFIADFEAFWQDTEKFLIQMLLSSVESPSTGTVEYNANCGLSSTVHLIGWLTINMTHIFTKLSNQASVDTRFLVNYHPDKIINLRSVWNLKSPDNHNDNFTLTGNLRFISPLSNYKNGDVKCQLSYSSEWKFDGTSSVEIDLRRYTGILRGDIARIKESMIQFNITTPIEKYSFLKGEFGLSESDRHVVAQVTSPSGPIGIEALCQLFTITNHDFNVMLKISTPIEFLQKFLILAKMGKTENDFRISYNNITAGFQAIWHYNNITDFHYSYILFTPIHGFHESGVVAKLIINDSSFKKFSQFAIDTEFSIKIVETKLGLSVVTGPKPIIYQPKIIDTIVMTKTGQVDEDNLLSNDDFEWHGDVEINLAVIETVIGHLNINKDDVSYQISGILILPPGKILIDDKLIIKNLFDMKNVLQIKTPFSFASIVDSNYVFNFNKKDSIYFTTMEVNVLQISDDNSTLLVGAGYTGNYSFVKADEDDSVVHHLQVSFKTPFEILEYLDGHGVLEVDENIYKSSIEIHTNNSNAEMSGSLEFEESFFDGTIVFGITSDVLTIPTTRINVKKDLAEVEKKIEAEIEIKQLKNVPCKVQGTWLFESEEHVEMSIGIETWVPSLRQFNAGLIYLNKLATNENAQLDVNIKIHPDDIYNLTASYEPSQTFGFKLQGPQDIFYKFNGEIESSKHITGQLKNINETIIYLIDGNYDLNEIKPGGVLFEVNTKLLDSENNIKHNIKFDLTREIHGIKLKLVTTLTNASLSFNYANAFNWDTNIDADLLKQNTSTGEFLKIEKWSLKAFANVPVNGNASIYLRTESPLIDLENMEISGNLMLSNDSGDARLRQNINNIIKRINVAWKLSYMIDMFIKSSGSIDNKDIGVNIYFKNPLNLYRNINFGFDLNANKWKTSTNTSFGYKNNENIDVVILVKLPPPDDDNHQLLLSYHGDNGVQNKNYIIGYNSIKGKLNYITDGSIKMTNKSIDGHFRLCQGSGSTEVVINNILNATFEHKKIGINYSLYTPKFAKKKTVNIVMHYDGSPIERNIIDIDIFYPGKKQIGKAHISYESLVNVNGTLNATTSMPKFQYAACNFIVLTTLKKNMRFVQFYWPNDTALFASDYTYHSEKLDSNLEGIIKLEVPLSTRHIANLNYGYKKRPLVTTGYSKLIYNNNSILEGTYDSKSESRAGFEKEHIIINLKNSYHPLAIDYVNQFEYSAGNFGTNYPNLETKKIRIYKLDNHTAFDIAGESKIRTTHEGQDIYLTAIHLNRTVKLNTDYKILPGEFDNNFWISLADDAWASYKINIVNKTTEDIDNQFIILNIAYPRKKFTFDGSYFVTSREFNTDGKLSWNKTSTDYSYDYSNGNDRERTIGAGFIWKNLTDNNDAVDGPTVDRQMAQFSLKHPGLTQDTTLSGYLVRHDGAILINTTILANYSDSPDKLLSLTAIIKNESTSTQNIQYSYSINGKHPKTRLELDMFGHAGKVHLIKYETNHRALYRRSFLPEESGKLFIYLNIPENKFEFDKKNNELIKHLDIMYSSTDTEYKINGSAIDTVKSLNSTGEFYLNVDEKLTWMMVNYTPDAIESLRMYGNIPNARNAVFDVWRTYDRDLLISDVAFYVKLNHSRLVTSMTKWRPDLKNDIVNLVKDTVTNIYNEIGNDADYWKQYLRTEGMNALSEVWDDARDDLDVLIDDWENLKELDDDLELLKIYLNDSYNANDFYVKDVVAVGLYVIDEMSLRSHIESLPNILNEIWEIMGESGEAIRKSLVWIIETTKAGYKKLSEIVSAILKGESYEQISSIIEKIVEKYDKFMKDLHVAFIKYMENLWSTFYRTIYNQWNKTLKMIEPAFIRVLHYLEAVAWKISEEVSHFLYDRQNELIKSPYFNRFTNLTQDVDKFYRDIKNNDIITNIRKYSAIIVSFIKERYFSMVPFGQELKDLVDEIITELSELKKLPSINYTYEKINYLIDQANYFYQYFGIKSKIEYTVRIIHLKLITISQTALQTESKYREAKTKFIFDPDNGIMCLEQKLPMSWHAFNQTPEFQEIPEYRTIVDMRNYFTISNSTFWNLYYRYRPYTDPYNWLPPFKAQAMIIGYQHLVTFDGLHIDFVGKDSYLLAADFVNNDFSVLINYEDENNSTIRHKIIVLTGKQIIQIDVFRDSVELGNSGRALHLPLKLDNNMGFVYQEESIVTVELKNGQFKLKCNLKYDVCIIELSGWYFGKTAGLLGTMNNEKWDDTLSSNGRVIIDNIKKFAKSWSLPSTASADNNLNFSDNLAIIGEYDYESYSYCKNLFLNSSSEFVDCFAVIDTHDYAVACKSVRSISETCTLAIGYMQICGFYNTYLRIPDTCTSCPMMIDGTTVAEGEFIKLENTKVPKSTDIVFIVEAKSCNNDIKRNRSIDQVIAYLNKEFNDNGIKDNRWSLVTFGGDDVYDKPRSLILDNKIFTNSWRFPDYFDNIKIGNGNQDIFSAIGFATQLVFRAGVSKTFILMPCSHCEQLNQTLDYSVINQVLLEHDIRLHILMDGDFNFQKSRINKIFYGLDATKGYTRKDSKILSGDVDLRRQVKLSKSALGYCTPLALESNGTIFSGNKLKYNDMSAIKKFASVFAKRVASTAVPNSCQNCECTANNDGVTHMECIPCIYPMPTEVDYVTETFDEDDGYSSAIQQMDTDYVQVDQEED</sequence>
<dbReference type="InterPro" id="IPR001846">
    <property type="entry name" value="VWF_type-D"/>
</dbReference>
<organism evidence="13 14">
    <name type="scientific">Aphidius gifuensis</name>
    <name type="common">Parasitoid wasp</name>
    <dbReference type="NCBI Taxonomy" id="684658"/>
    <lineage>
        <taxon>Eukaryota</taxon>
        <taxon>Metazoa</taxon>
        <taxon>Ecdysozoa</taxon>
        <taxon>Arthropoda</taxon>
        <taxon>Hexapoda</taxon>
        <taxon>Insecta</taxon>
        <taxon>Pterygota</taxon>
        <taxon>Neoptera</taxon>
        <taxon>Endopterygota</taxon>
        <taxon>Hymenoptera</taxon>
        <taxon>Apocrita</taxon>
        <taxon>Ichneumonoidea</taxon>
        <taxon>Braconidae</taxon>
        <taxon>Aphidiinae</taxon>
        <taxon>Aphidius</taxon>
    </lineage>
</organism>
<dbReference type="Gene3D" id="2.20.50.20">
    <property type="entry name" value="Lipovitellin. Chain A, domain 3"/>
    <property type="match status" value="1"/>
</dbReference>
<evidence type="ECO:0000256" key="9">
    <source>
        <dbReference type="ARBA" id="ARBA00023180"/>
    </source>
</evidence>
<evidence type="ECO:0000259" key="12">
    <source>
        <dbReference type="PROSITE" id="PS51233"/>
    </source>
</evidence>
<dbReference type="InterPro" id="IPR001747">
    <property type="entry name" value="Vitellogenin_N"/>
</dbReference>
<dbReference type="Pfam" id="PF06448">
    <property type="entry name" value="DUF1081"/>
    <property type="match status" value="1"/>
</dbReference>
<dbReference type="OrthoDB" id="6484170at2759"/>
<keyword evidence="7" id="KW-0446">Lipid-binding</keyword>
<feature type="domain" description="Vitellogenin" evidence="11">
    <location>
        <begin position="13"/>
        <end position="672"/>
    </location>
</feature>
<evidence type="ECO:0000259" key="11">
    <source>
        <dbReference type="PROSITE" id="PS51211"/>
    </source>
</evidence>
<dbReference type="GO" id="GO:0008289">
    <property type="term" value="F:lipid binding"/>
    <property type="evidence" value="ECO:0007669"/>
    <property type="project" value="UniProtKB-KW"/>
</dbReference>
<keyword evidence="3" id="KW-0964">Secreted</keyword>
<evidence type="ECO:0000256" key="5">
    <source>
        <dbReference type="ARBA" id="ARBA00022761"/>
    </source>
</evidence>
<keyword evidence="6" id="KW-0445">Lipid transport</keyword>
<dbReference type="PROSITE" id="PS51211">
    <property type="entry name" value="VITELLOGENIN"/>
    <property type="match status" value="1"/>
</dbReference>
<keyword evidence="9" id="KW-0325">Glycoprotein</keyword>
<dbReference type="PROSITE" id="PS51233">
    <property type="entry name" value="VWFD"/>
    <property type="match status" value="1"/>
</dbReference>
<comment type="caution">
    <text evidence="10">Lacks conserved residue(s) required for the propagation of feature annotation.</text>
</comment>
<evidence type="ECO:0000256" key="6">
    <source>
        <dbReference type="ARBA" id="ARBA00023055"/>
    </source>
</evidence>
<evidence type="ECO:0000256" key="10">
    <source>
        <dbReference type="PROSITE-ProRule" id="PRU00557"/>
    </source>
</evidence>
<keyword evidence="14" id="KW-1185">Reference proteome</keyword>
<dbReference type="InterPro" id="IPR015819">
    <property type="entry name" value="Lipid_transp_b-sht_shell"/>
</dbReference>
<dbReference type="Gene3D" id="1.25.10.20">
    <property type="entry name" value="Vitellinogen, superhelical"/>
    <property type="match status" value="1"/>
</dbReference>
<name>A0A834XTC4_APHGI</name>
<dbReference type="InterPro" id="IPR011030">
    <property type="entry name" value="Lipovitellin_superhlx_dom"/>
</dbReference>
<evidence type="ECO:0000256" key="2">
    <source>
        <dbReference type="ARBA" id="ARBA00022448"/>
    </source>
</evidence>
<keyword evidence="4" id="KW-0732">Signal</keyword>
<dbReference type="EMBL" id="JACMRX010000003">
    <property type="protein sequence ID" value="KAF7992093.1"/>
    <property type="molecule type" value="Genomic_DNA"/>
</dbReference>
<evidence type="ECO:0000256" key="8">
    <source>
        <dbReference type="ARBA" id="ARBA00023157"/>
    </source>
</evidence>
<proteinExistence type="predicted"/>
<dbReference type="PANTHER" id="PTHR23345">
    <property type="entry name" value="VITELLOGENIN-RELATED"/>
    <property type="match status" value="1"/>
</dbReference>
<evidence type="ECO:0000313" key="14">
    <source>
        <dbReference type="Proteomes" id="UP000639338"/>
    </source>
</evidence>
<keyword evidence="2" id="KW-0813">Transport</keyword>
<dbReference type="InterPro" id="IPR050733">
    <property type="entry name" value="Vitellogenin/Apolipophorin"/>
</dbReference>
<comment type="subcellular location">
    <subcellularLocation>
        <location evidence="1">Secreted</location>
    </subcellularLocation>
</comment>
<dbReference type="Pfam" id="PF00094">
    <property type="entry name" value="VWD"/>
    <property type="match status" value="1"/>
</dbReference>
<comment type="caution">
    <text evidence="13">The sequence shown here is derived from an EMBL/GenBank/DDBJ whole genome shotgun (WGS) entry which is preliminary data.</text>
</comment>
<dbReference type="InterPro" id="IPR015817">
    <property type="entry name" value="Vitellinogen_open_b-sht_sub1"/>
</dbReference>
<dbReference type="FunFam" id="2.20.50.20:FF:000007">
    <property type="entry name" value="von Willebrand factor type D domaincontaining protein"/>
    <property type="match status" value="1"/>
</dbReference>
<dbReference type="GO" id="GO:0045735">
    <property type="term" value="F:nutrient reservoir activity"/>
    <property type="evidence" value="ECO:0007669"/>
    <property type="project" value="UniProtKB-KW"/>
</dbReference>
<dbReference type="SUPFAM" id="SSF48431">
    <property type="entry name" value="Lipovitellin-phosvitin complex, superhelical domain"/>
    <property type="match status" value="1"/>
</dbReference>
<evidence type="ECO:0000313" key="13">
    <source>
        <dbReference type="EMBL" id="KAF7992093.1"/>
    </source>
</evidence>
<dbReference type="InterPro" id="IPR015255">
    <property type="entry name" value="Vitellinogen_open_b-sht"/>
</dbReference>
<dbReference type="SMART" id="SM00638">
    <property type="entry name" value="LPD_N"/>
    <property type="match status" value="1"/>
</dbReference>
<dbReference type="InterPro" id="IPR009454">
    <property type="entry name" value="Lipid_transpt_open_b-sht"/>
</dbReference>